<dbReference type="InterPro" id="IPR047640">
    <property type="entry name" value="RpiR-like"/>
</dbReference>
<dbReference type="Proteomes" id="UP000016491">
    <property type="component" value="Unassembled WGS sequence"/>
</dbReference>
<dbReference type="InterPro" id="IPR036388">
    <property type="entry name" value="WH-like_DNA-bd_sf"/>
</dbReference>
<dbReference type="EMBL" id="AWSU01000170">
    <property type="protein sequence ID" value="ERI77034.1"/>
    <property type="molecule type" value="Genomic_DNA"/>
</dbReference>
<dbReference type="Pfam" id="PF01418">
    <property type="entry name" value="HTH_6"/>
    <property type="match status" value="1"/>
</dbReference>
<feature type="domain" description="HTH rpiR-type" evidence="4">
    <location>
        <begin position="20"/>
        <end position="96"/>
    </location>
</feature>
<keyword evidence="2" id="KW-0238">DNA-binding</keyword>
<dbReference type="SUPFAM" id="SSF46689">
    <property type="entry name" value="Homeodomain-like"/>
    <property type="match status" value="1"/>
</dbReference>
<dbReference type="InterPro" id="IPR001347">
    <property type="entry name" value="SIS_dom"/>
</dbReference>
<evidence type="ECO:0000313" key="7">
    <source>
        <dbReference type="Proteomes" id="UP000016491"/>
    </source>
</evidence>
<evidence type="ECO:0000259" key="4">
    <source>
        <dbReference type="PROSITE" id="PS51071"/>
    </source>
</evidence>
<dbReference type="PROSITE" id="PS51071">
    <property type="entry name" value="HTH_RPIR"/>
    <property type="match status" value="1"/>
</dbReference>
<evidence type="ECO:0000256" key="1">
    <source>
        <dbReference type="ARBA" id="ARBA00023015"/>
    </source>
</evidence>
<dbReference type="PROSITE" id="PS51464">
    <property type="entry name" value="SIS"/>
    <property type="match status" value="1"/>
</dbReference>
<accession>A0ABC9TXY3</accession>
<dbReference type="AlphaFoldDB" id="A0ABC9TXY3"/>
<dbReference type="InterPro" id="IPR046348">
    <property type="entry name" value="SIS_dom_sf"/>
</dbReference>
<evidence type="ECO:0000256" key="2">
    <source>
        <dbReference type="ARBA" id="ARBA00023125"/>
    </source>
</evidence>
<gene>
    <name evidence="6" type="ORF">CLOSYM_02265</name>
</gene>
<protein>
    <submittedName>
        <fullName evidence="6">Transcriptional regulator, RpiR family</fullName>
    </submittedName>
</protein>
<dbReference type="PANTHER" id="PTHR30514">
    <property type="entry name" value="GLUCOKINASE"/>
    <property type="match status" value="1"/>
</dbReference>
<dbReference type="GO" id="GO:0003677">
    <property type="term" value="F:DNA binding"/>
    <property type="evidence" value="ECO:0007669"/>
    <property type="project" value="UniProtKB-KW"/>
</dbReference>
<dbReference type="Pfam" id="PF01380">
    <property type="entry name" value="SIS"/>
    <property type="match status" value="1"/>
</dbReference>
<dbReference type="InterPro" id="IPR009057">
    <property type="entry name" value="Homeodomain-like_sf"/>
</dbReference>
<dbReference type="InterPro" id="IPR000281">
    <property type="entry name" value="HTH_RpiR"/>
</dbReference>
<dbReference type="CDD" id="cd05013">
    <property type="entry name" value="SIS_RpiR"/>
    <property type="match status" value="1"/>
</dbReference>
<keyword evidence="3" id="KW-0804">Transcription</keyword>
<dbReference type="Gene3D" id="1.10.10.10">
    <property type="entry name" value="Winged helix-like DNA-binding domain superfamily/Winged helix DNA-binding domain"/>
    <property type="match status" value="1"/>
</dbReference>
<evidence type="ECO:0000259" key="5">
    <source>
        <dbReference type="PROSITE" id="PS51464"/>
    </source>
</evidence>
<dbReference type="Gene3D" id="3.40.50.10490">
    <property type="entry name" value="Glucose-6-phosphate isomerase like protein, domain 1"/>
    <property type="match status" value="1"/>
</dbReference>
<reference evidence="6 7" key="1">
    <citation type="submission" date="2013-07" db="EMBL/GenBank/DDBJ databases">
        <authorList>
            <person name="Weinstock G."/>
            <person name="Sodergren E."/>
            <person name="Wylie T."/>
            <person name="Fulton L."/>
            <person name="Fulton R."/>
            <person name="Fronick C."/>
            <person name="O'Laughlin M."/>
            <person name="Godfrey J."/>
            <person name="Miner T."/>
            <person name="Herter B."/>
            <person name="Appelbaum E."/>
            <person name="Cordes M."/>
            <person name="Lek S."/>
            <person name="Wollam A."/>
            <person name="Pepin K.H."/>
            <person name="Palsikar V.B."/>
            <person name="Mitreva M."/>
            <person name="Wilson R.K."/>
        </authorList>
    </citation>
    <scope>NUCLEOTIDE SEQUENCE [LARGE SCALE GENOMIC DNA]</scope>
    <source>
        <strain evidence="6 7">ATCC 14940</strain>
    </source>
</reference>
<organism evidence="6 7">
    <name type="scientific">[Clostridium] symbiosum ATCC 14940</name>
    <dbReference type="NCBI Taxonomy" id="411472"/>
    <lineage>
        <taxon>Bacteria</taxon>
        <taxon>Bacillati</taxon>
        <taxon>Bacillota</taxon>
        <taxon>Clostridia</taxon>
        <taxon>Lachnospirales</taxon>
        <taxon>Lachnospiraceae</taxon>
        <taxon>Otoolea</taxon>
    </lineage>
</organism>
<sequence>MIKTGWQHMKAEQGGKSMSKEFLTKIKSSSNQFTKAEKKVADFVLQNPKKVLFMSITDLAEACDVGDTSVFRFCKTMELKGYQEFKMMLSLDLGDGGKKHSQLTGDVELDDTFTELSQKVLNTNISALQETYSLLDRETFENAIDILDRARKIYFFGVGASGLAAMKAMNKFLRIEPKVYCLQDSHMQAMAAATLGPEDAAVMISYSGATKDTIQVAEIARKAGASTICITRFVKSPLTSFSDVTLLCGANEGPLQGGSTSAEISQLFLIDLVYTEYYRRHFENCRENNQKTSGAVLDKLY</sequence>
<dbReference type="PANTHER" id="PTHR30514:SF9">
    <property type="entry name" value="TRANSCRIPTIONAL REGULATOR"/>
    <property type="match status" value="1"/>
</dbReference>
<dbReference type="SUPFAM" id="SSF53697">
    <property type="entry name" value="SIS domain"/>
    <property type="match status" value="1"/>
</dbReference>
<evidence type="ECO:0000256" key="3">
    <source>
        <dbReference type="ARBA" id="ARBA00023163"/>
    </source>
</evidence>
<name>A0ABC9TXY3_CLOSY</name>
<comment type="caution">
    <text evidence="6">The sequence shown here is derived from an EMBL/GenBank/DDBJ whole genome shotgun (WGS) entry which is preliminary data.</text>
</comment>
<feature type="domain" description="SIS" evidence="5">
    <location>
        <begin position="143"/>
        <end position="283"/>
    </location>
</feature>
<keyword evidence="1" id="KW-0805">Transcription regulation</keyword>
<proteinExistence type="predicted"/>
<dbReference type="InterPro" id="IPR035472">
    <property type="entry name" value="RpiR-like_SIS"/>
</dbReference>
<evidence type="ECO:0000313" key="6">
    <source>
        <dbReference type="EMBL" id="ERI77034.1"/>
    </source>
</evidence>